<dbReference type="STRING" id="1209931.A0A135UW54"/>
<dbReference type="OrthoDB" id="4830746at2759"/>
<dbReference type="Proteomes" id="UP000070121">
    <property type="component" value="Unassembled WGS sequence"/>
</dbReference>
<evidence type="ECO:0000313" key="2">
    <source>
        <dbReference type="Proteomes" id="UP000070121"/>
    </source>
</evidence>
<organism evidence="1 2">
    <name type="scientific">Colletotrichum salicis</name>
    <dbReference type="NCBI Taxonomy" id="1209931"/>
    <lineage>
        <taxon>Eukaryota</taxon>
        <taxon>Fungi</taxon>
        <taxon>Dikarya</taxon>
        <taxon>Ascomycota</taxon>
        <taxon>Pezizomycotina</taxon>
        <taxon>Sordariomycetes</taxon>
        <taxon>Hypocreomycetidae</taxon>
        <taxon>Glomerellales</taxon>
        <taxon>Glomerellaceae</taxon>
        <taxon>Colletotrichum</taxon>
        <taxon>Colletotrichum acutatum species complex</taxon>
    </lineage>
</organism>
<sequence>MFSILLHQSAGIPQKFWSFCVGAAKHLFPPDLFRMHTYDTAVGFGHACRSWQSGLSVMVVPLSREYHCQVLQPGENRNPVMASPLAVLSAHCPPAWTETAMAAAVAERIEARRIWLSCVDSTSPCRASNPWPPAILVARVAEGAKTYCANQDNVVVADTNCDGTKPADTFFMFFSESDSIPLGSAVDPLKTDLYDSVDPVERQNARFPFKVDETKFETRDMEPGGFGRRACGGNGGGGRVGGGYIGRPIGGG</sequence>
<dbReference type="AlphaFoldDB" id="A0A135UW54"/>
<gene>
    <name evidence="1" type="ORF">CSAL01_07298</name>
</gene>
<comment type="caution">
    <text evidence="1">The sequence shown here is derived from an EMBL/GenBank/DDBJ whole genome shotgun (WGS) entry which is preliminary data.</text>
</comment>
<name>A0A135UW54_9PEZI</name>
<evidence type="ECO:0000313" key="1">
    <source>
        <dbReference type="EMBL" id="KXH64630.1"/>
    </source>
</evidence>
<protein>
    <submittedName>
        <fullName evidence="1">Uncharacterized protein</fullName>
    </submittedName>
</protein>
<proteinExistence type="predicted"/>
<dbReference type="EMBL" id="JFFI01000949">
    <property type="protein sequence ID" value="KXH64630.1"/>
    <property type="molecule type" value="Genomic_DNA"/>
</dbReference>
<accession>A0A135UW54</accession>
<keyword evidence="2" id="KW-1185">Reference proteome</keyword>
<reference evidence="1 2" key="1">
    <citation type="submission" date="2014-02" db="EMBL/GenBank/DDBJ databases">
        <title>The genome sequence of Colletotrichum salicis CBS 607.94.</title>
        <authorList>
            <person name="Baroncelli R."/>
            <person name="Thon M.R."/>
        </authorList>
    </citation>
    <scope>NUCLEOTIDE SEQUENCE [LARGE SCALE GENOMIC DNA]</scope>
    <source>
        <strain evidence="1 2">CBS 607.94</strain>
    </source>
</reference>